<evidence type="ECO:0000313" key="3">
    <source>
        <dbReference type="Proteomes" id="UP000006294"/>
    </source>
</evidence>
<feature type="chain" id="PRO_5039219046" evidence="1">
    <location>
        <begin position="20"/>
        <end position="250"/>
    </location>
</feature>
<dbReference type="PATRIC" id="fig|698758.3.peg.611"/>
<protein>
    <submittedName>
        <fullName evidence="2">Uncharacterized protein</fullName>
    </submittedName>
</protein>
<name>K0J2J4_AMPXN</name>
<keyword evidence="1" id="KW-0732">Signal</keyword>
<gene>
    <name evidence="2" type="ordered locus">AXY_06090</name>
</gene>
<feature type="signal peptide" evidence="1">
    <location>
        <begin position="1"/>
        <end position="19"/>
    </location>
</feature>
<keyword evidence="3" id="KW-1185">Reference proteome</keyword>
<dbReference type="AlphaFoldDB" id="K0J2J4"/>
<evidence type="ECO:0000313" key="2">
    <source>
        <dbReference type="EMBL" id="BAM46741.1"/>
    </source>
</evidence>
<dbReference type="OrthoDB" id="2690238at2"/>
<dbReference type="Pfam" id="PF14167">
    <property type="entry name" value="YfkD"/>
    <property type="match status" value="1"/>
</dbReference>
<evidence type="ECO:0000256" key="1">
    <source>
        <dbReference type="SAM" id="SignalP"/>
    </source>
</evidence>
<accession>K0J2J4</accession>
<dbReference type="KEGG" id="axl:AXY_06090"/>
<dbReference type="RefSeq" id="WP_015009346.1">
    <property type="nucleotide sequence ID" value="NC_018704.1"/>
</dbReference>
<dbReference type="HOGENOM" id="CLU_1092607_0_0_9"/>
<dbReference type="EMBL" id="AP012050">
    <property type="protein sequence ID" value="BAM46741.1"/>
    <property type="molecule type" value="Genomic_DNA"/>
</dbReference>
<dbReference type="InterPro" id="IPR025548">
    <property type="entry name" value="YfkD"/>
</dbReference>
<sequence>MKYILPVIMFFCLTTEVLAEVDFTTMLPEHIPSHVQSIEKENTANQKQRELLEVEPNEQTAKLLEKTEVKITNPHLIEQLNATEVNQSVFAFGYSSEVYLGRWPLSYQSVESSVNWAYQKINDNFIGDHPLTYVQSEERHVSGGLQSKLANSDQVQNMILQDAQERIKWPIDYESTFGINTTKQLPMTNDARAEQLEAYAAAVKEIGKVTYGEVYLKMKGRKQELKIKNIVEEEVIAWLPIQDHLAFHLK</sequence>
<proteinExistence type="predicted"/>
<dbReference type="Proteomes" id="UP000006294">
    <property type="component" value="Chromosome"/>
</dbReference>
<reference evidence="2 3" key="1">
    <citation type="submission" date="2011-01" db="EMBL/GenBank/DDBJ databases">
        <title>Whole genome sequence of Amphibacillus xylinus NBRC 15112.</title>
        <authorList>
            <person name="Nakazawa H."/>
            <person name="Katano Y."/>
            <person name="Nakamura S."/>
            <person name="Sasagawa M."/>
            <person name="Fukada J."/>
            <person name="Arai T."/>
            <person name="Sasakura N."/>
            <person name="Mochizuki D."/>
            <person name="Hosoyama A."/>
            <person name="Harada K."/>
            <person name="Horikawa H."/>
            <person name="Kato Y."/>
            <person name="Harada T."/>
            <person name="Sasaki K."/>
            <person name="Sekiguchi M."/>
            <person name="Hodoyama M."/>
            <person name="Nishiko R."/>
            <person name="Narita H."/>
            <person name="Hanamaki A."/>
            <person name="Hata C."/>
            <person name="Konno Y."/>
            <person name="Niimura Y."/>
            <person name="Yamazaki S."/>
            <person name="Fujita N."/>
        </authorList>
    </citation>
    <scope>NUCLEOTIDE SEQUENCE [LARGE SCALE GENOMIC DNA]</scope>
    <source>
        <strain evidence="3">ATCC 51415 / DSM 6626 / JCM 7361 / LMG 17667 / NBRC 15112 / Ep01</strain>
    </source>
</reference>
<organism evidence="2 3">
    <name type="scientific">Amphibacillus xylanus (strain ATCC 51415 / DSM 6626 / JCM 7361 / LMG 17667 / NBRC 15112 / Ep01)</name>
    <dbReference type="NCBI Taxonomy" id="698758"/>
    <lineage>
        <taxon>Bacteria</taxon>
        <taxon>Bacillati</taxon>
        <taxon>Bacillota</taxon>
        <taxon>Bacilli</taxon>
        <taxon>Bacillales</taxon>
        <taxon>Bacillaceae</taxon>
        <taxon>Amphibacillus</taxon>
    </lineage>
</organism>
<dbReference type="eggNOG" id="ENOG502Z8NK">
    <property type="taxonomic scope" value="Bacteria"/>
</dbReference>
<dbReference type="STRING" id="698758.AXY_06090"/>